<comment type="caution">
    <text evidence="1">The sequence shown here is derived from an EMBL/GenBank/DDBJ whole genome shotgun (WGS) entry which is preliminary data.</text>
</comment>
<sequence>MDKSVLSIPSDSTVLHNLKQCRFKIYTKELEGQVTSFVTHDNKLLISLIGKGILVFSILEGKCQFLQQLHHTGTSPKSLADCKDTNITCYQMSISAKYLVYIKDKLGKLTVCMHKFADILDGSLTVKKELDILRQAPMVIDHELDLLCIEINESCLRSVDLETMEVVKTWKVVKNAVYLLRVQRTDDHNMIGVADSRSGLSVYDLRQEDRQQYVCLYQVPVEEIRNFHLVGNFVAVFHKFQPNVTFWNMKEQKTILCINIQDQMRELVEEFLDVEEEEDCSLCEKDDNQVTSVTSLQSDDDHLLIYGTKSGCIFGMSVNKRLKLFNIPCPQLPTSTSHAVQGLDYMAGGLLAVVYEKGNLAVMDFSLEDPPEGPFTRNQTRS</sequence>
<dbReference type="EMBL" id="JAODUP010000424">
    <property type="protein sequence ID" value="KAK2150080.1"/>
    <property type="molecule type" value="Genomic_DNA"/>
</dbReference>
<reference evidence="1" key="1">
    <citation type="journal article" date="2023" name="Mol. Biol. Evol.">
        <title>Third-Generation Sequencing Reveals the Adaptive Role of the Epigenome in Three Deep-Sea Polychaetes.</title>
        <authorList>
            <person name="Perez M."/>
            <person name="Aroh O."/>
            <person name="Sun Y."/>
            <person name="Lan Y."/>
            <person name="Juniper S.K."/>
            <person name="Young C.R."/>
            <person name="Angers B."/>
            <person name="Qian P.Y."/>
        </authorList>
    </citation>
    <scope>NUCLEOTIDE SEQUENCE</scope>
    <source>
        <strain evidence="1">P08H-3</strain>
    </source>
</reference>
<accession>A0AAD9JD16</accession>
<dbReference type="InterPro" id="IPR036322">
    <property type="entry name" value="WD40_repeat_dom_sf"/>
</dbReference>
<dbReference type="SUPFAM" id="SSF50978">
    <property type="entry name" value="WD40 repeat-like"/>
    <property type="match status" value="1"/>
</dbReference>
<dbReference type="AlphaFoldDB" id="A0AAD9JD16"/>
<keyword evidence="2" id="KW-1185">Reference proteome</keyword>
<gene>
    <name evidence="1" type="ORF">LSH36_424g00051</name>
</gene>
<proteinExistence type="predicted"/>
<evidence type="ECO:0000313" key="1">
    <source>
        <dbReference type="EMBL" id="KAK2150080.1"/>
    </source>
</evidence>
<dbReference type="Proteomes" id="UP001208570">
    <property type="component" value="Unassembled WGS sequence"/>
</dbReference>
<name>A0AAD9JD16_9ANNE</name>
<protein>
    <submittedName>
        <fullName evidence="1">Uncharacterized protein</fullName>
    </submittedName>
</protein>
<evidence type="ECO:0000313" key="2">
    <source>
        <dbReference type="Proteomes" id="UP001208570"/>
    </source>
</evidence>
<organism evidence="1 2">
    <name type="scientific">Paralvinella palmiformis</name>
    <dbReference type="NCBI Taxonomy" id="53620"/>
    <lineage>
        <taxon>Eukaryota</taxon>
        <taxon>Metazoa</taxon>
        <taxon>Spiralia</taxon>
        <taxon>Lophotrochozoa</taxon>
        <taxon>Annelida</taxon>
        <taxon>Polychaeta</taxon>
        <taxon>Sedentaria</taxon>
        <taxon>Canalipalpata</taxon>
        <taxon>Terebellida</taxon>
        <taxon>Terebelliformia</taxon>
        <taxon>Alvinellidae</taxon>
        <taxon>Paralvinella</taxon>
    </lineage>
</organism>